<dbReference type="Proteomes" id="UP001642540">
    <property type="component" value="Unassembled WGS sequence"/>
</dbReference>
<evidence type="ECO:0000256" key="3">
    <source>
        <dbReference type="ARBA" id="ARBA00012485"/>
    </source>
</evidence>
<dbReference type="Gene3D" id="3.30.2160.10">
    <property type="entry name" value="Hect, E3 ligase catalytic domain"/>
    <property type="match status" value="1"/>
</dbReference>
<gene>
    <name evidence="8" type="ORF">ODALV1_LOCUS12626</name>
</gene>
<dbReference type="PANTHER" id="PTHR11254:SF340">
    <property type="entry name" value="APOPTOSIS-RESISTANT E3 UBIQUITIN PROTEIN LIGASE 1"/>
    <property type="match status" value="1"/>
</dbReference>
<keyword evidence="4" id="KW-0808">Transferase</keyword>
<evidence type="ECO:0000256" key="4">
    <source>
        <dbReference type="ARBA" id="ARBA00022679"/>
    </source>
</evidence>
<name>A0ABP1QNE4_9HEXA</name>
<evidence type="ECO:0000259" key="7">
    <source>
        <dbReference type="PROSITE" id="PS50237"/>
    </source>
</evidence>
<evidence type="ECO:0000256" key="6">
    <source>
        <dbReference type="PROSITE-ProRule" id="PRU00104"/>
    </source>
</evidence>
<organism evidence="8 9">
    <name type="scientific">Orchesella dallaii</name>
    <dbReference type="NCBI Taxonomy" id="48710"/>
    <lineage>
        <taxon>Eukaryota</taxon>
        <taxon>Metazoa</taxon>
        <taxon>Ecdysozoa</taxon>
        <taxon>Arthropoda</taxon>
        <taxon>Hexapoda</taxon>
        <taxon>Collembola</taxon>
        <taxon>Entomobryomorpha</taxon>
        <taxon>Entomobryoidea</taxon>
        <taxon>Orchesellidae</taxon>
        <taxon>Orchesellinae</taxon>
        <taxon>Orchesella</taxon>
    </lineage>
</organism>
<keyword evidence="9" id="KW-1185">Reference proteome</keyword>
<dbReference type="InterPro" id="IPR050409">
    <property type="entry name" value="E3_ubiq-protein_ligase"/>
</dbReference>
<dbReference type="SUPFAM" id="SSF56204">
    <property type="entry name" value="Hect, E3 ligase catalytic domain"/>
    <property type="match status" value="1"/>
</dbReference>
<evidence type="ECO:0000256" key="5">
    <source>
        <dbReference type="ARBA" id="ARBA00022786"/>
    </source>
</evidence>
<dbReference type="Gene3D" id="3.90.1750.10">
    <property type="entry name" value="Hect, E3 ligase catalytic domains"/>
    <property type="match status" value="1"/>
</dbReference>
<dbReference type="SMART" id="SM00119">
    <property type="entry name" value="HECTc"/>
    <property type="match status" value="1"/>
</dbReference>
<comment type="caution">
    <text evidence="6">Lacks conserved residue(s) required for the propagation of feature annotation.</text>
</comment>
<feature type="domain" description="HECT" evidence="7">
    <location>
        <begin position="32"/>
        <end position="354"/>
    </location>
</feature>
<accession>A0ABP1QNE4</accession>
<comment type="caution">
    <text evidence="8">The sequence shown here is derived from an EMBL/GenBank/DDBJ whole genome shotgun (WGS) entry which is preliminary data.</text>
</comment>
<dbReference type="PROSITE" id="PS50237">
    <property type="entry name" value="HECT"/>
    <property type="match status" value="1"/>
</dbReference>
<evidence type="ECO:0000256" key="2">
    <source>
        <dbReference type="ARBA" id="ARBA00004906"/>
    </source>
</evidence>
<keyword evidence="5 6" id="KW-0833">Ubl conjugation pathway</keyword>
<evidence type="ECO:0000313" key="9">
    <source>
        <dbReference type="Proteomes" id="UP001642540"/>
    </source>
</evidence>
<dbReference type="Pfam" id="PF00632">
    <property type="entry name" value="HECT"/>
    <property type="match status" value="1"/>
</dbReference>
<dbReference type="InterPro" id="IPR035983">
    <property type="entry name" value="Hect_E3_ubiquitin_ligase"/>
</dbReference>
<reference evidence="8 9" key="1">
    <citation type="submission" date="2024-08" db="EMBL/GenBank/DDBJ databases">
        <authorList>
            <person name="Cucini C."/>
            <person name="Frati F."/>
        </authorList>
    </citation>
    <scope>NUCLEOTIDE SEQUENCE [LARGE SCALE GENOMIC DNA]</scope>
</reference>
<proteinExistence type="predicted"/>
<dbReference type="EMBL" id="CAXLJM020000038">
    <property type="protein sequence ID" value="CAL8107283.1"/>
    <property type="molecule type" value="Genomic_DNA"/>
</dbReference>
<protein>
    <recommendedName>
        <fullName evidence="3">HECT-type E3 ubiquitin transferase</fullName>
        <ecNumber evidence="3">2.3.2.26</ecNumber>
    </recommendedName>
</protein>
<dbReference type="InterPro" id="IPR000569">
    <property type="entry name" value="HECT_dom"/>
</dbReference>
<comment type="pathway">
    <text evidence="2">Protein modification; protein ubiquitination.</text>
</comment>
<dbReference type="EC" id="2.3.2.26" evidence="3"/>
<evidence type="ECO:0000256" key="1">
    <source>
        <dbReference type="ARBA" id="ARBA00000885"/>
    </source>
</evidence>
<evidence type="ECO:0000313" key="8">
    <source>
        <dbReference type="EMBL" id="CAL8107283.1"/>
    </source>
</evidence>
<dbReference type="Gene3D" id="3.30.2410.10">
    <property type="entry name" value="Hect, E3 ligase catalytic domain"/>
    <property type="match status" value="1"/>
</dbReference>
<sequence>MKVIPKTPDDWLLPFNIKYDCCVLKPKSPSVQEWLNRLCEEFFLKNGEFEMFQKLPGSTLLHPTPSSSSQLPLEFYRLAGQILGKSIVEALLRNVCTRLSSVRFSRSLLASILGFPIRYNFLEADEPMYFRRIKQILEMDVSESKHAFTTLPSSPSDTDITNLIPNGSNIPVTKENMDHYLNLLACQRLTHSVEPEIAAFRVGFYDVIDKDKLCDFDENDLQMLISGGCEFSIKELQKYHRVVREVESGFDTTLKRQSMDKRKVLNWFWTAVQNMSQKEHSNLIFFVTGSFSLPSCGLSDLNPPFTINLTGTLNQPPKGHPISNEIVLGDHTTFDSFESSLLYAIKPESERMLEQPPPVPLLKYEEEIEQNGLEEVEPITGYEIERTQQQQSEGLGVEERGRGMTEYLHQEDYLGNWVRGHFHSFLHSWGLE</sequence>
<dbReference type="PANTHER" id="PTHR11254">
    <property type="entry name" value="HECT DOMAIN UBIQUITIN-PROTEIN LIGASE"/>
    <property type="match status" value="1"/>
</dbReference>
<comment type="catalytic activity">
    <reaction evidence="1">
        <text>S-ubiquitinyl-[E2 ubiquitin-conjugating enzyme]-L-cysteine + [acceptor protein]-L-lysine = [E2 ubiquitin-conjugating enzyme]-L-cysteine + N(6)-ubiquitinyl-[acceptor protein]-L-lysine.</text>
        <dbReference type="EC" id="2.3.2.26"/>
    </reaction>
</comment>